<evidence type="ECO:0000313" key="9">
    <source>
        <dbReference type="EMBL" id="NOV45254.1"/>
    </source>
</evidence>
<dbReference type="GO" id="GO:0018423">
    <property type="term" value="F:protein C-terminal leucine carboxyl O-methyltransferase activity"/>
    <property type="evidence" value="ECO:0007669"/>
    <property type="project" value="UniProtKB-EC"/>
</dbReference>
<feature type="binding site" evidence="8">
    <location>
        <position position="182"/>
    </location>
    <ligand>
        <name>S-adenosyl-L-methionine</name>
        <dbReference type="ChEBI" id="CHEBI:59789"/>
    </ligand>
</feature>
<dbReference type="PANTHER" id="PTHR13600">
    <property type="entry name" value="LEUCINE CARBOXYL METHYLTRANSFERASE"/>
    <property type="match status" value="1"/>
</dbReference>
<feature type="binding site" evidence="8">
    <location>
        <position position="59"/>
    </location>
    <ligand>
        <name>S-adenosyl-L-methionine</name>
        <dbReference type="ChEBI" id="CHEBI:59789"/>
    </ligand>
</feature>
<dbReference type="GO" id="GO:0032259">
    <property type="term" value="P:methylation"/>
    <property type="evidence" value="ECO:0007669"/>
    <property type="project" value="UniProtKB-KW"/>
</dbReference>
<dbReference type="SUPFAM" id="SSF53335">
    <property type="entry name" value="S-adenosyl-L-methionine-dependent methyltransferases"/>
    <property type="match status" value="1"/>
</dbReference>
<comment type="function">
    <text evidence="2 7">Methylates the carboxyl group of the C-terminal leucine residue of protein phosphatase 2A catalytic subunits to form alpha-leucine ester residues.</text>
</comment>
<sequence>MNYKSVYKSDEAVIATNNDASECKKCAVNLGYWDDKYIAYFVKNCERKAPEINRGYYARVKGVELFIDKFLKKSGAECQIINLGCGFDTLYWRLKEVNQSFRNFVEIDFPTVTSRKCCTIKRNKVLLEQIHGEDGEIKLSTTDLHATNYHLIGLDLRNVTEIENKLNQAEINYDLPTLFIAECVLVYIDLQHSQKLLNLFATKFKSALFINYEQVNMNDRFGSVMLSNLASRGCSMDGVKACVNIETHQQRFLDAGWVGCHSWDMVKIYKMLPAAERERIEHLEMLDEGELLVQLFQHYCISVAWNGELFTNEDFI</sequence>
<reference evidence="9" key="1">
    <citation type="submission" date="2020-03" db="EMBL/GenBank/DDBJ databases">
        <title>Transcriptomic Profiling of the Digestive Tract of the Rat Flea, Xenopsylla cheopis, Following Blood Feeding and Infection with Yersinia pestis.</title>
        <authorList>
            <person name="Bland D.M."/>
            <person name="Martens C.A."/>
            <person name="Virtaneva K."/>
            <person name="Kanakabandi K."/>
            <person name="Long D."/>
            <person name="Rosenke R."/>
            <person name="Saturday G.A."/>
            <person name="Hoyt F.H."/>
            <person name="Bruno D.P."/>
            <person name="Ribeiro J.M.C."/>
            <person name="Hinnebusch J."/>
        </authorList>
    </citation>
    <scope>NUCLEOTIDE SEQUENCE</scope>
</reference>
<comment type="similarity">
    <text evidence="3 7">Belongs to the methyltransferase superfamily. LCMT family.</text>
</comment>
<dbReference type="InterPro" id="IPR029063">
    <property type="entry name" value="SAM-dependent_MTases_sf"/>
</dbReference>
<proteinExistence type="inferred from homology"/>
<feature type="binding site" evidence="8">
    <location>
        <begin position="155"/>
        <end position="156"/>
    </location>
    <ligand>
        <name>S-adenosyl-L-methionine</name>
        <dbReference type="ChEBI" id="CHEBI:59789"/>
    </ligand>
</feature>
<evidence type="ECO:0000256" key="6">
    <source>
        <dbReference type="ARBA" id="ARBA00022691"/>
    </source>
</evidence>
<evidence type="ECO:0000256" key="4">
    <source>
        <dbReference type="ARBA" id="ARBA00022603"/>
    </source>
</evidence>
<keyword evidence="4 7" id="KW-0489">Methyltransferase</keyword>
<accession>A0A6M2DH86</accession>
<organism evidence="9">
    <name type="scientific">Xenopsylla cheopis</name>
    <name type="common">Oriental rat flea</name>
    <name type="synonym">Pulex cheopis</name>
    <dbReference type="NCBI Taxonomy" id="163159"/>
    <lineage>
        <taxon>Eukaryota</taxon>
        <taxon>Metazoa</taxon>
        <taxon>Ecdysozoa</taxon>
        <taxon>Arthropoda</taxon>
        <taxon>Hexapoda</taxon>
        <taxon>Insecta</taxon>
        <taxon>Pterygota</taxon>
        <taxon>Neoptera</taxon>
        <taxon>Endopterygota</taxon>
        <taxon>Siphonaptera</taxon>
        <taxon>Pulicidae</taxon>
        <taxon>Xenopsyllinae</taxon>
        <taxon>Xenopsylla</taxon>
    </lineage>
</organism>
<dbReference type="InterPro" id="IPR016651">
    <property type="entry name" value="LCMT1"/>
</dbReference>
<protein>
    <recommendedName>
        <fullName evidence="7">Leucine carboxyl methyltransferase 1</fullName>
        <ecNumber evidence="7">2.1.1.233</ecNumber>
    </recommendedName>
</protein>
<evidence type="ECO:0000256" key="8">
    <source>
        <dbReference type="PIRSR" id="PIRSR016305-1"/>
    </source>
</evidence>
<dbReference type="EC" id="2.1.1.233" evidence="7"/>
<feature type="binding site" evidence="8">
    <location>
        <position position="84"/>
    </location>
    <ligand>
        <name>S-adenosyl-L-methionine</name>
        <dbReference type="ChEBI" id="CHEBI:59789"/>
    </ligand>
</feature>
<dbReference type="GO" id="GO:0005829">
    <property type="term" value="C:cytosol"/>
    <property type="evidence" value="ECO:0007669"/>
    <property type="project" value="TreeGrafter"/>
</dbReference>
<dbReference type="GO" id="GO:0009966">
    <property type="term" value="P:regulation of signal transduction"/>
    <property type="evidence" value="ECO:0007669"/>
    <property type="project" value="UniProtKB-ARBA"/>
</dbReference>
<keyword evidence="6 7" id="KW-0949">S-adenosyl-L-methionine</keyword>
<evidence type="ECO:0000256" key="7">
    <source>
        <dbReference type="PIRNR" id="PIRNR016305"/>
    </source>
</evidence>
<dbReference type="PIRSF" id="PIRSF016305">
    <property type="entry name" value="LCM_mtfrase"/>
    <property type="match status" value="1"/>
</dbReference>
<evidence type="ECO:0000256" key="5">
    <source>
        <dbReference type="ARBA" id="ARBA00022679"/>
    </source>
</evidence>
<dbReference type="EMBL" id="GIIL01001528">
    <property type="protein sequence ID" value="NOV45254.1"/>
    <property type="molecule type" value="Transcribed_RNA"/>
</dbReference>
<dbReference type="Gene3D" id="3.40.50.150">
    <property type="entry name" value="Vaccinia Virus protein VP39"/>
    <property type="match status" value="1"/>
</dbReference>
<keyword evidence="5 7" id="KW-0808">Transferase</keyword>
<dbReference type="AlphaFoldDB" id="A0A6M2DH86"/>
<comment type="catalytic activity">
    <reaction evidence="1 7">
        <text>[phosphatase 2A protein]-C-terminal L-leucine + S-adenosyl-L-methionine = [phosphatase 2A protein]-C-terminal L-leucine methyl ester + S-adenosyl-L-homocysteine</text>
        <dbReference type="Rhea" id="RHEA:48544"/>
        <dbReference type="Rhea" id="RHEA-COMP:12134"/>
        <dbReference type="Rhea" id="RHEA-COMP:12135"/>
        <dbReference type="ChEBI" id="CHEBI:57856"/>
        <dbReference type="ChEBI" id="CHEBI:59789"/>
        <dbReference type="ChEBI" id="CHEBI:90516"/>
        <dbReference type="ChEBI" id="CHEBI:90517"/>
        <dbReference type="EC" id="2.1.1.233"/>
    </reaction>
</comment>
<dbReference type="InterPro" id="IPR007213">
    <property type="entry name" value="Ppm1/Ppm2/Tcmp"/>
</dbReference>
<dbReference type="Pfam" id="PF04072">
    <property type="entry name" value="LCM"/>
    <property type="match status" value="1"/>
</dbReference>
<evidence type="ECO:0000256" key="2">
    <source>
        <dbReference type="ARBA" id="ARBA00003455"/>
    </source>
</evidence>
<name>A0A6M2DH86_XENCH</name>
<evidence type="ECO:0000256" key="1">
    <source>
        <dbReference type="ARBA" id="ARBA00000724"/>
    </source>
</evidence>
<dbReference type="PANTHER" id="PTHR13600:SF33">
    <property type="entry name" value="LEUCINE CARBOXYL METHYLTRANSFERASE 1"/>
    <property type="match status" value="1"/>
</dbReference>
<evidence type="ECO:0000256" key="3">
    <source>
        <dbReference type="ARBA" id="ARBA00010703"/>
    </source>
</evidence>
<dbReference type="FunFam" id="3.40.50.150:FF:000092">
    <property type="entry name" value="Leucine carboxyl methyltransferase 1"/>
    <property type="match status" value="1"/>
</dbReference>